<organism evidence="2 3">
    <name type="scientific">Lactobacillus delbrueckii</name>
    <dbReference type="NCBI Taxonomy" id="1584"/>
    <lineage>
        <taxon>Bacteria</taxon>
        <taxon>Bacillati</taxon>
        <taxon>Bacillota</taxon>
        <taxon>Bacilli</taxon>
        <taxon>Lactobacillales</taxon>
        <taxon>Lactobacillaceae</taxon>
        <taxon>Lactobacillus</taxon>
    </lineage>
</organism>
<dbReference type="Pfam" id="PF06612">
    <property type="entry name" value="DUF1146"/>
    <property type="match status" value="1"/>
</dbReference>
<accession>A0A4Q7E093</accession>
<sequence length="81" mass="9122">MVDFIMRQLGIHAIISLVIYFVCIALAFQAIKAVRIEKIIRTSRVFEAQVFLIFTAIALGYTVGQFLIALIDTSLQLSNLF</sequence>
<keyword evidence="1" id="KW-0812">Transmembrane</keyword>
<dbReference type="AlphaFoldDB" id="A0A4Q7E093"/>
<feature type="transmembrane region" description="Helical" evidence="1">
    <location>
        <begin position="12"/>
        <end position="31"/>
    </location>
</feature>
<name>A0A4Q7E093_9LACO</name>
<dbReference type="NCBIfam" id="TIGR02327">
    <property type="entry name" value="int_mem_ywzB"/>
    <property type="match status" value="1"/>
</dbReference>
<protein>
    <recommendedName>
        <fullName evidence="4">DUF1146 domain-containing protein</fullName>
    </recommendedName>
</protein>
<evidence type="ECO:0000313" key="3">
    <source>
        <dbReference type="Proteomes" id="UP000292818"/>
    </source>
</evidence>
<evidence type="ECO:0000256" key="1">
    <source>
        <dbReference type="SAM" id="Phobius"/>
    </source>
</evidence>
<keyword evidence="1" id="KW-1133">Transmembrane helix</keyword>
<feature type="transmembrane region" description="Helical" evidence="1">
    <location>
        <begin position="51"/>
        <end position="71"/>
    </location>
</feature>
<keyword evidence="1" id="KW-0472">Membrane</keyword>
<dbReference type="InterPro" id="IPR009526">
    <property type="entry name" value="DUF1146"/>
</dbReference>
<dbReference type="Proteomes" id="UP000292818">
    <property type="component" value="Unassembled WGS sequence"/>
</dbReference>
<comment type="caution">
    <text evidence="2">The sequence shown here is derived from an EMBL/GenBank/DDBJ whole genome shotgun (WGS) entry which is preliminary data.</text>
</comment>
<dbReference type="EMBL" id="SETJ01000021">
    <property type="protein sequence ID" value="RZM16940.1"/>
    <property type="molecule type" value="Genomic_DNA"/>
</dbReference>
<reference evidence="2 3" key="1">
    <citation type="submission" date="2019-01" db="EMBL/GenBank/DDBJ databases">
        <title>Colonization of the human gut by bovine bacteria present in Parmesan cheese.</title>
        <authorList>
            <person name="Lugli G.A."/>
            <person name="Milani C."/>
        </authorList>
    </citation>
    <scope>NUCLEOTIDE SEQUENCE [LARGE SCALE GENOMIC DNA]</scope>
    <source>
        <strain evidence="2 3">LDELB18P1</strain>
    </source>
</reference>
<proteinExistence type="predicted"/>
<evidence type="ECO:0008006" key="4">
    <source>
        <dbReference type="Google" id="ProtNLM"/>
    </source>
</evidence>
<gene>
    <name evidence="2" type="ORF">LDELB18P1_0614</name>
</gene>
<evidence type="ECO:0000313" key="2">
    <source>
        <dbReference type="EMBL" id="RZM16940.1"/>
    </source>
</evidence>